<organism evidence="2 3">
    <name type="scientific">Phaeodactylibacter xiamenensis</name>
    <dbReference type="NCBI Taxonomy" id="1524460"/>
    <lineage>
        <taxon>Bacteria</taxon>
        <taxon>Pseudomonadati</taxon>
        <taxon>Bacteroidota</taxon>
        <taxon>Saprospiria</taxon>
        <taxon>Saprospirales</taxon>
        <taxon>Haliscomenobacteraceae</taxon>
        <taxon>Phaeodactylibacter</taxon>
    </lineage>
</organism>
<evidence type="ECO:0000313" key="2">
    <source>
        <dbReference type="EMBL" id="KGE87705.1"/>
    </source>
</evidence>
<dbReference type="InterPro" id="IPR007712">
    <property type="entry name" value="RelE/ParE_toxin"/>
</dbReference>
<accession>A0A098S6E6</accession>
<evidence type="ECO:0008006" key="4">
    <source>
        <dbReference type="Google" id="ProtNLM"/>
    </source>
</evidence>
<dbReference type="AlphaFoldDB" id="A0A098S6E6"/>
<gene>
    <name evidence="2" type="ORF">IX84_13030</name>
</gene>
<proteinExistence type="predicted"/>
<name>A0A098S6E6_9BACT</name>
<evidence type="ECO:0000256" key="1">
    <source>
        <dbReference type="ARBA" id="ARBA00022649"/>
    </source>
</evidence>
<reference evidence="2 3" key="1">
    <citation type="journal article" date="2014" name="Int. J. Syst. Evol. Microbiol.">
        <title>Phaeodactylibacter xiamenensis gen. nov., sp. nov., a member of the family Saprospiraceae isolated from the marine alga Phaeodactylum tricornutum.</title>
        <authorList>
            <person name="Chen Z.Jr."/>
            <person name="Lei X."/>
            <person name="Lai Q."/>
            <person name="Li Y."/>
            <person name="Zhang B."/>
            <person name="Zhang J."/>
            <person name="Zhang H."/>
            <person name="Yang L."/>
            <person name="Zheng W."/>
            <person name="Tian Y."/>
            <person name="Yu Z."/>
            <person name="Xu H.Jr."/>
            <person name="Zheng T."/>
        </authorList>
    </citation>
    <scope>NUCLEOTIDE SEQUENCE [LARGE SCALE GENOMIC DNA]</scope>
    <source>
        <strain evidence="2 3">KD52</strain>
    </source>
</reference>
<comment type="caution">
    <text evidence="2">The sequence shown here is derived from an EMBL/GenBank/DDBJ whole genome shotgun (WGS) entry which is preliminary data.</text>
</comment>
<dbReference type="Proteomes" id="UP000029736">
    <property type="component" value="Unassembled WGS sequence"/>
</dbReference>
<dbReference type="OrthoDB" id="1495582at2"/>
<dbReference type="RefSeq" id="WP_044220972.1">
    <property type="nucleotide sequence ID" value="NZ_JBKAGJ010000023.1"/>
</dbReference>
<dbReference type="InterPro" id="IPR035093">
    <property type="entry name" value="RelE/ParE_toxin_dom_sf"/>
</dbReference>
<dbReference type="SUPFAM" id="SSF143011">
    <property type="entry name" value="RelE-like"/>
    <property type="match status" value="1"/>
</dbReference>
<protein>
    <recommendedName>
        <fullName evidence="4">Plasmid stabilization protein</fullName>
    </recommendedName>
</protein>
<evidence type="ECO:0000313" key="3">
    <source>
        <dbReference type="Proteomes" id="UP000029736"/>
    </source>
</evidence>
<dbReference type="Gene3D" id="3.30.2310.20">
    <property type="entry name" value="RelE-like"/>
    <property type="match status" value="1"/>
</dbReference>
<sequence length="106" mass="12064">MEPTYQIVLSSGAQQNLRDIYDYLHDHVSLETAEHVKEGLEAAIARLSQSPEANGLLKGHSSSIVYRRVLKWSYRIIFTIEEKQLIVVVIRVDNQKMSPSSLENLP</sequence>
<keyword evidence="1" id="KW-1277">Toxin-antitoxin system</keyword>
<dbReference type="STRING" id="1524460.IX84_13030"/>
<dbReference type="EMBL" id="JPOS01000033">
    <property type="protein sequence ID" value="KGE87705.1"/>
    <property type="molecule type" value="Genomic_DNA"/>
</dbReference>
<keyword evidence="3" id="KW-1185">Reference proteome</keyword>
<dbReference type="Pfam" id="PF05016">
    <property type="entry name" value="ParE_toxin"/>
    <property type="match status" value="1"/>
</dbReference>